<dbReference type="EMBL" id="JAHRIO010000602">
    <property type="protein sequence ID" value="MEQ2158251.1"/>
    <property type="molecule type" value="Genomic_DNA"/>
</dbReference>
<feature type="domain" description="Fibronectin type-III" evidence="2">
    <location>
        <begin position="69"/>
        <end position="163"/>
    </location>
</feature>
<feature type="domain" description="Fibronectin type-III" evidence="2">
    <location>
        <begin position="376"/>
        <end position="472"/>
    </location>
</feature>
<dbReference type="PROSITE" id="PS50853">
    <property type="entry name" value="FN3"/>
    <property type="match status" value="5"/>
</dbReference>
<dbReference type="SMART" id="SM00060">
    <property type="entry name" value="FN3"/>
    <property type="match status" value="4"/>
</dbReference>
<dbReference type="SUPFAM" id="SSF49265">
    <property type="entry name" value="Fibronectin type III"/>
    <property type="match status" value="3"/>
</dbReference>
<sequence length="476" mass="52242">LLVWPEQSPEEVRVVTITPDYPSSRHTGFVSGLRKFSWYYGSTLCFTTPGDGPRSAPTLLQTHEDTPGPVRHLSFTEILDTSLQVSWAEPEDKNGIITGYMMWWEVPSIKSSRVERSLSNSTVQYQLTGLTSTTAYMIQVAALTGAGQGAVTSSTISTGVPPELPGAPSNLVISNISPRTATLRFHPGSDGKTAISRWIVEGQVVKEDGKEKEWRVVYQKDNEPNADTLEIPSLTPYTQYRFRMQQVNIVGSSPMSAPSRLIQTLQAAPDTYPSNLSLVSATQTSLCFSWKPLPESEYNSSPETVGYRLRVWRTDGDGEDRTEDVKGGVRTTDTTIEGLSPWTHYQVQIQAFNSIGPGLWSQTMAARTTESAPSGSPANVNAEAVSSSRIMLTWSSLPEAQRNGVIIGYKVLYQENDSDGAPTVRVIEGDRNLTLLLGSLQKYTMYALQVLAYTRIGDGPPSSPLLLRTKEDGTNY</sequence>
<reference evidence="3 4" key="1">
    <citation type="submission" date="2021-06" db="EMBL/GenBank/DDBJ databases">
        <authorList>
            <person name="Palmer J.M."/>
        </authorList>
    </citation>
    <scope>NUCLEOTIDE SEQUENCE [LARGE SCALE GENOMIC DNA]</scope>
    <source>
        <strain evidence="3 4">GA_2019</strain>
        <tissue evidence="3">Muscle</tissue>
    </source>
</reference>
<evidence type="ECO:0000313" key="4">
    <source>
        <dbReference type="Proteomes" id="UP001476798"/>
    </source>
</evidence>
<feature type="domain" description="Fibronectin type-III" evidence="2">
    <location>
        <begin position="167"/>
        <end position="267"/>
    </location>
</feature>
<feature type="domain" description="Fibronectin type-III" evidence="2">
    <location>
        <begin position="272"/>
        <end position="371"/>
    </location>
</feature>
<accession>A0ABV0MGP1</accession>
<dbReference type="PANTHER" id="PTHR13817">
    <property type="entry name" value="TITIN"/>
    <property type="match status" value="1"/>
</dbReference>
<dbReference type="InterPro" id="IPR050964">
    <property type="entry name" value="Striated_Muscle_Regulatory"/>
</dbReference>
<dbReference type="CDD" id="cd00063">
    <property type="entry name" value="FN3"/>
    <property type="match status" value="4"/>
</dbReference>
<gene>
    <name evidence="3" type="ORF">GOODEAATRI_010341</name>
</gene>
<comment type="caution">
    <text evidence="3">The sequence shown here is derived from an EMBL/GenBank/DDBJ whole genome shotgun (WGS) entry which is preliminary data.</text>
</comment>
<evidence type="ECO:0000313" key="3">
    <source>
        <dbReference type="EMBL" id="MEQ2158251.1"/>
    </source>
</evidence>
<feature type="domain" description="Fibronectin type-III" evidence="2">
    <location>
        <begin position="1"/>
        <end position="65"/>
    </location>
</feature>
<keyword evidence="1" id="KW-0677">Repeat</keyword>
<evidence type="ECO:0000259" key="2">
    <source>
        <dbReference type="PROSITE" id="PS50853"/>
    </source>
</evidence>
<dbReference type="PANTHER" id="PTHR13817:SF55">
    <property type="entry name" value="PROTEIN SIDEKICK-1"/>
    <property type="match status" value="1"/>
</dbReference>
<dbReference type="InterPro" id="IPR003961">
    <property type="entry name" value="FN3_dom"/>
</dbReference>
<organism evidence="3 4">
    <name type="scientific">Goodea atripinnis</name>
    <dbReference type="NCBI Taxonomy" id="208336"/>
    <lineage>
        <taxon>Eukaryota</taxon>
        <taxon>Metazoa</taxon>
        <taxon>Chordata</taxon>
        <taxon>Craniata</taxon>
        <taxon>Vertebrata</taxon>
        <taxon>Euteleostomi</taxon>
        <taxon>Actinopterygii</taxon>
        <taxon>Neopterygii</taxon>
        <taxon>Teleostei</taxon>
        <taxon>Neoteleostei</taxon>
        <taxon>Acanthomorphata</taxon>
        <taxon>Ovalentaria</taxon>
        <taxon>Atherinomorphae</taxon>
        <taxon>Cyprinodontiformes</taxon>
        <taxon>Goodeidae</taxon>
        <taxon>Goodea</taxon>
    </lineage>
</organism>
<name>A0ABV0MGP1_9TELE</name>
<dbReference type="InterPro" id="IPR013783">
    <property type="entry name" value="Ig-like_fold"/>
</dbReference>
<dbReference type="InterPro" id="IPR036116">
    <property type="entry name" value="FN3_sf"/>
</dbReference>
<dbReference type="Proteomes" id="UP001476798">
    <property type="component" value="Unassembled WGS sequence"/>
</dbReference>
<evidence type="ECO:0000256" key="1">
    <source>
        <dbReference type="ARBA" id="ARBA00022737"/>
    </source>
</evidence>
<protein>
    <recommendedName>
        <fullName evidence="2">Fibronectin type-III domain-containing protein</fullName>
    </recommendedName>
</protein>
<feature type="non-terminal residue" evidence="3">
    <location>
        <position position="1"/>
    </location>
</feature>
<dbReference type="Pfam" id="PF00041">
    <property type="entry name" value="fn3"/>
    <property type="match status" value="4"/>
</dbReference>
<keyword evidence="4" id="KW-1185">Reference proteome</keyword>
<dbReference type="Gene3D" id="2.60.40.10">
    <property type="entry name" value="Immunoglobulins"/>
    <property type="match status" value="4"/>
</dbReference>
<proteinExistence type="predicted"/>